<evidence type="ECO:0000256" key="1">
    <source>
        <dbReference type="SAM" id="Phobius"/>
    </source>
</evidence>
<keyword evidence="3" id="KW-1185">Reference proteome</keyword>
<evidence type="ECO:0000313" key="3">
    <source>
        <dbReference type="Proteomes" id="UP000443582"/>
    </source>
</evidence>
<organism evidence="2 3">
    <name type="scientific">Halobacteriovorax vibrionivorans</name>
    <dbReference type="NCBI Taxonomy" id="2152716"/>
    <lineage>
        <taxon>Bacteria</taxon>
        <taxon>Pseudomonadati</taxon>
        <taxon>Bdellovibrionota</taxon>
        <taxon>Bacteriovoracia</taxon>
        <taxon>Bacteriovoracales</taxon>
        <taxon>Halobacteriovoraceae</taxon>
        <taxon>Halobacteriovorax</taxon>
    </lineage>
</organism>
<name>A0ABY0IIP6_9BACT</name>
<dbReference type="RefSeq" id="WP_115361423.1">
    <property type="nucleotide sequence ID" value="NZ_QDKL01000002.1"/>
</dbReference>
<dbReference type="EMBL" id="QDKL01000002">
    <property type="protein sequence ID" value="RZF21736.1"/>
    <property type="molecule type" value="Genomic_DNA"/>
</dbReference>
<protein>
    <submittedName>
        <fullName evidence="2">Uncharacterized protein</fullName>
    </submittedName>
</protein>
<keyword evidence="1" id="KW-0472">Membrane</keyword>
<reference evidence="3" key="1">
    <citation type="journal article" date="2019" name="Int. J. Syst. Evol. Microbiol.">
        <title>Halobacteriovorax valvorus sp. nov., a novel prokaryotic predator isolated from coastal seawater of China.</title>
        <authorList>
            <person name="Chen M.-X."/>
        </authorList>
    </citation>
    <scope>NUCLEOTIDE SEQUENCE [LARGE SCALE GENOMIC DNA]</scope>
    <source>
        <strain evidence="3">BL9</strain>
    </source>
</reference>
<proteinExistence type="predicted"/>
<feature type="transmembrane region" description="Helical" evidence="1">
    <location>
        <begin position="7"/>
        <end position="25"/>
    </location>
</feature>
<keyword evidence="1" id="KW-1133">Transmembrane helix</keyword>
<gene>
    <name evidence="2" type="ORF">DAY19_08585</name>
</gene>
<sequence>MNNITKQLVYATPFFIFLIYTIVVAGLNDSFLGKEGLEISFQFDWYLYSLILSVLIASFISRLLRSFHPDKLGRFYILLSTIGALSYCIYGTTQFLNYKFANKKAVSDIYFLGPEVINNDGGKCYYLLNKKNGEKISSQAFCKKSHQNIHEGFPVKVKIQEGWLSRTWVSQYVISL</sequence>
<accession>A0ABY0IIP6</accession>
<feature type="transmembrane region" description="Helical" evidence="1">
    <location>
        <begin position="45"/>
        <end position="64"/>
    </location>
</feature>
<evidence type="ECO:0000313" key="2">
    <source>
        <dbReference type="EMBL" id="RZF21736.1"/>
    </source>
</evidence>
<comment type="caution">
    <text evidence="2">The sequence shown here is derived from an EMBL/GenBank/DDBJ whole genome shotgun (WGS) entry which is preliminary data.</text>
</comment>
<keyword evidence="1" id="KW-0812">Transmembrane</keyword>
<dbReference type="Proteomes" id="UP000443582">
    <property type="component" value="Unassembled WGS sequence"/>
</dbReference>
<feature type="transmembrane region" description="Helical" evidence="1">
    <location>
        <begin position="76"/>
        <end position="96"/>
    </location>
</feature>